<comment type="cofactor">
    <cofactor evidence="7">
        <name>Mg(2+)</name>
        <dbReference type="ChEBI" id="CHEBI:18420"/>
    </cofactor>
</comment>
<dbReference type="Pfam" id="PF00953">
    <property type="entry name" value="Glycos_transf_4"/>
    <property type="match status" value="1"/>
</dbReference>
<dbReference type="EMBL" id="FRCF01000004">
    <property type="protein sequence ID" value="SHM00321.1"/>
    <property type="molecule type" value="Genomic_DNA"/>
</dbReference>
<keyword evidence="7" id="KW-0479">Metal-binding</keyword>
<keyword evidence="5 8" id="KW-1133">Transmembrane helix</keyword>
<feature type="transmembrane region" description="Helical" evidence="8">
    <location>
        <begin position="180"/>
        <end position="198"/>
    </location>
</feature>
<feature type="transmembrane region" description="Helical" evidence="8">
    <location>
        <begin position="6"/>
        <end position="26"/>
    </location>
</feature>
<dbReference type="GO" id="GO:0044038">
    <property type="term" value="P:cell wall macromolecule biosynthetic process"/>
    <property type="evidence" value="ECO:0007669"/>
    <property type="project" value="TreeGrafter"/>
</dbReference>
<evidence type="ECO:0000313" key="9">
    <source>
        <dbReference type="EMBL" id="SHM00321.1"/>
    </source>
</evidence>
<dbReference type="GO" id="GO:0046872">
    <property type="term" value="F:metal ion binding"/>
    <property type="evidence" value="ECO:0007669"/>
    <property type="project" value="UniProtKB-KW"/>
</dbReference>
<dbReference type="GO" id="GO:0009103">
    <property type="term" value="P:lipopolysaccharide biosynthetic process"/>
    <property type="evidence" value="ECO:0007669"/>
    <property type="project" value="TreeGrafter"/>
</dbReference>
<dbReference type="STRING" id="1123231.SAMN02745189_01370"/>
<dbReference type="GO" id="GO:0005886">
    <property type="term" value="C:plasma membrane"/>
    <property type="evidence" value="ECO:0007669"/>
    <property type="project" value="UniProtKB-SubCell"/>
</dbReference>
<feature type="transmembrane region" description="Helical" evidence="8">
    <location>
        <begin position="286"/>
        <end position="305"/>
    </location>
</feature>
<proteinExistence type="predicted"/>
<dbReference type="PANTHER" id="PTHR22926">
    <property type="entry name" value="PHOSPHO-N-ACETYLMURAMOYL-PENTAPEPTIDE-TRANSFERASE"/>
    <property type="match status" value="1"/>
</dbReference>
<feature type="transmembrane region" description="Helical" evidence="8">
    <location>
        <begin position="156"/>
        <end position="174"/>
    </location>
</feature>
<keyword evidence="2" id="KW-1003">Cell membrane</keyword>
<dbReference type="CDD" id="cd06853">
    <property type="entry name" value="GT_WecA_like"/>
    <property type="match status" value="1"/>
</dbReference>
<feature type="transmembrane region" description="Helical" evidence="8">
    <location>
        <begin position="129"/>
        <end position="149"/>
    </location>
</feature>
<dbReference type="GO" id="GO:0071555">
    <property type="term" value="P:cell wall organization"/>
    <property type="evidence" value="ECO:0007669"/>
    <property type="project" value="TreeGrafter"/>
</dbReference>
<feature type="transmembrane region" description="Helical" evidence="8">
    <location>
        <begin position="233"/>
        <end position="254"/>
    </location>
</feature>
<feature type="transmembrane region" description="Helical" evidence="8">
    <location>
        <begin position="311"/>
        <end position="332"/>
    </location>
</feature>
<dbReference type="InterPro" id="IPR018480">
    <property type="entry name" value="PNAcMuramoyl-5peptid_Trfase_CS"/>
</dbReference>
<feature type="transmembrane region" description="Helical" evidence="8">
    <location>
        <begin position="205"/>
        <end position="227"/>
    </location>
</feature>
<keyword evidence="6 8" id="KW-0472">Membrane</keyword>
<evidence type="ECO:0000256" key="7">
    <source>
        <dbReference type="PIRSR" id="PIRSR600715-1"/>
    </source>
</evidence>
<reference evidence="9 10" key="1">
    <citation type="submission" date="2016-11" db="EMBL/GenBank/DDBJ databases">
        <authorList>
            <person name="Jaros S."/>
            <person name="Januszkiewicz K."/>
            <person name="Wedrychowicz H."/>
        </authorList>
    </citation>
    <scope>NUCLEOTIDE SEQUENCE [LARGE SCALE GENOMIC DNA]</scope>
    <source>
        <strain evidence="9 10">DSM 16010</strain>
    </source>
</reference>
<evidence type="ECO:0000313" key="10">
    <source>
        <dbReference type="Proteomes" id="UP000184206"/>
    </source>
</evidence>
<evidence type="ECO:0000256" key="5">
    <source>
        <dbReference type="ARBA" id="ARBA00022989"/>
    </source>
</evidence>
<dbReference type="GO" id="GO:0016780">
    <property type="term" value="F:phosphotransferase activity, for other substituted phosphate groups"/>
    <property type="evidence" value="ECO:0007669"/>
    <property type="project" value="InterPro"/>
</dbReference>
<sequence>MGMYTIFLLTMSFMISLILTPIFIWIARKTGFVDHPSGRKIHLKPIPHLGGVAILISFVVGVLVSRPIEIEFQPIIIGGALIVLLGLIDDKYDMKPIVKLAGQILITLVPIYYGIVIDRITPFGIEIEFGIFAVPITIIWMIAIINAINLIDGLDGLATGVAIIALSSIAFITILQGNIFVMMICVILIGSCLGFLVYNFHPARIFLGDNGSMLLGFVISVISLMGFKNITLISLFFPIIILGVPIVDMLFAMFRRYRNKVSIVSADKSHIHHRLRTLGYSHVESVILIYFMAMMYAGASIILFLSTVPGALIITTLVILTTVIIVEATNLIGNDKKPVLNFLRRLVHKIVSVN</sequence>
<keyword evidence="3 9" id="KW-0808">Transferase</keyword>
<dbReference type="PANTHER" id="PTHR22926:SF3">
    <property type="entry name" value="UNDECAPRENYL-PHOSPHATE ALPHA-N-ACETYLGLUCOSAMINYL 1-PHOSPHATE TRANSFERASE"/>
    <property type="match status" value="1"/>
</dbReference>
<gene>
    <name evidence="9" type="ORF">SAMN02745189_01370</name>
</gene>
<evidence type="ECO:0000256" key="3">
    <source>
        <dbReference type="ARBA" id="ARBA00022679"/>
    </source>
</evidence>
<evidence type="ECO:0000256" key="4">
    <source>
        <dbReference type="ARBA" id="ARBA00022692"/>
    </source>
</evidence>
<dbReference type="PROSITE" id="PS01348">
    <property type="entry name" value="MRAY_2"/>
    <property type="match status" value="1"/>
</dbReference>
<evidence type="ECO:0000256" key="2">
    <source>
        <dbReference type="ARBA" id="ARBA00022475"/>
    </source>
</evidence>
<organism evidence="9 10">
    <name type="scientific">Lacicoccus alkaliphilus DSM 16010</name>
    <dbReference type="NCBI Taxonomy" id="1123231"/>
    <lineage>
        <taxon>Bacteria</taxon>
        <taxon>Bacillati</taxon>
        <taxon>Bacillota</taxon>
        <taxon>Bacilli</taxon>
        <taxon>Bacillales</taxon>
        <taxon>Salinicoccaceae</taxon>
        <taxon>Lacicoccus</taxon>
    </lineage>
</organism>
<keyword evidence="4 8" id="KW-0812">Transmembrane</keyword>
<dbReference type="Proteomes" id="UP000184206">
    <property type="component" value="Unassembled WGS sequence"/>
</dbReference>
<feature type="transmembrane region" description="Helical" evidence="8">
    <location>
        <begin position="70"/>
        <end position="88"/>
    </location>
</feature>
<evidence type="ECO:0000256" key="8">
    <source>
        <dbReference type="SAM" id="Phobius"/>
    </source>
</evidence>
<evidence type="ECO:0000256" key="1">
    <source>
        <dbReference type="ARBA" id="ARBA00004651"/>
    </source>
</evidence>
<name>A0A1M7F8F4_9BACL</name>
<protein>
    <submittedName>
        <fullName evidence="9">UDP-GlcNAc:undecaprenyl-phosphate GlcNAc-1-phosphate transferase</fullName>
    </submittedName>
</protein>
<keyword evidence="7" id="KW-0460">Magnesium</keyword>
<accession>A0A1M7F8F4</accession>
<comment type="subcellular location">
    <subcellularLocation>
        <location evidence="1">Cell membrane</location>
        <topology evidence="1">Multi-pass membrane protein</topology>
    </subcellularLocation>
</comment>
<feature type="transmembrane region" description="Helical" evidence="8">
    <location>
        <begin position="46"/>
        <end position="64"/>
    </location>
</feature>
<evidence type="ECO:0000256" key="6">
    <source>
        <dbReference type="ARBA" id="ARBA00023136"/>
    </source>
</evidence>
<keyword evidence="10" id="KW-1185">Reference proteome</keyword>
<feature type="transmembrane region" description="Helical" evidence="8">
    <location>
        <begin position="100"/>
        <end position="117"/>
    </location>
</feature>
<feature type="binding site" evidence="7">
    <location>
        <position position="149"/>
    </location>
    <ligand>
        <name>Mg(2+)</name>
        <dbReference type="ChEBI" id="CHEBI:18420"/>
    </ligand>
</feature>
<dbReference type="InterPro" id="IPR000715">
    <property type="entry name" value="Glycosyl_transferase_4"/>
</dbReference>
<feature type="binding site" evidence="7">
    <location>
        <position position="209"/>
    </location>
    <ligand>
        <name>Mg(2+)</name>
        <dbReference type="ChEBI" id="CHEBI:18420"/>
    </ligand>
</feature>
<dbReference type="AlphaFoldDB" id="A0A1M7F8F4"/>